<dbReference type="Proteomes" id="UP000241769">
    <property type="component" value="Unassembled WGS sequence"/>
</dbReference>
<comment type="caution">
    <text evidence="2">The sequence shown here is derived from an EMBL/GenBank/DDBJ whole genome shotgun (WGS) entry which is preliminary data.</text>
</comment>
<accession>A0A2P6MNT3</accession>
<keyword evidence="3" id="KW-1185">Reference proteome</keyword>
<protein>
    <submittedName>
        <fullName evidence="2">Uncharacterized protein</fullName>
    </submittedName>
</protein>
<feature type="compositionally biased region" description="Acidic residues" evidence="1">
    <location>
        <begin position="244"/>
        <end position="260"/>
    </location>
</feature>
<proteinExistence type="predicted"/>
<dbReference type="InParanoid" id="A0A2P6MNT3"/>
<evidence type="ECO:0000313" key="3">
    <source>
        <dbReference type="Proteomes" id="UP000241769"/>
    </source>
</evidence>
<organism evidence="2 3">
    <name type="scientific">Planoprotostelium fungivorum</name>
    <dbReference type="NCBI Taxonomy" id="1890364"/>
    <lineage>
        <taxon>Eukaryota</taxon>
        <taxon>Amoebozoa</taxon>
        <taxon>Evosea</taxon>
        <taxon>Variosea</taxon>
        <taxon>Cavosteliida</taxon>
        <taxon>Cavosteliaceae</taxon>
        <taxon>Planoprotostelium</taxon>
    </lineage>
</organism>
<dbReference type="AlphaFoldDB" id="A0A2P6MNT3"/>
<evidence type="ECO:0000256" key="1">
    <source>
        <dbReference type="SAM" id="MobiDB-lite"/>
    </source>
</evidence>
<dbReference type="EMBL" id="MDYQ01000625">
    <property type="protein sequence ID" value="PRP73335.1"/>
    <property type="molecule type" value="Genomic_DNA"/>
</dbReference>
<sequence length="466" mass="54153">HDSIEPSIGMLNTQNHQVLKLLATHSKTQRILSTFFSQDDFHSHPMSRDIVKMSLSQPGVSAELCQEWWTTIINQFGHRRPQDYAHHDLMSIINLFLRDPRVNPTEGGLVFATRYNFCKMITRLLEHPKLQEKSVNEAILVAATFDLSPPMRILLTAPNSSAQATSSKALRRAFERGNVGVFTLLLGDKRYNPLHIMEKETHRPGKNVDELMELMRGDQRVMRCKSIRKWLNEMSTQEPSGTEDSSDTTESGEDSDDTTEDTAGMVCLLRYYHFNAPTSTMEVLLEQCFVPLYLVFYPPSQRGNGIAERSPDPFRLARNDISYKQMGDRLFKFDKDFRIIWNQVNFIHEWLDYLHDQAFSSSQDADDTKFDKYLYSVKCDDESERLTLSFVPLQLLKVGYIFMEKDAYLGVEADLEMVMIRSSCFQMTNTNRLHPLKLVLHLLNHEDMEQFMPNIRLEKKRARRYR</sequence>
<reference evidence="2 3" key="1">
    <citation type="journal article" date="2018" name="Genome Biol. Evol.">
        <title>Multiple Roots of Fruiting Body Formation in Amoebozoa.</title>
        <authorList>
            <person name="Hillmann F."/>
            <person name="Forbes G."/>
            <person name="Novohradska S."/>
            <person name="Ferling I."/>
            <person name="Riege K."/>
            <person name="Groth M."/>
            <person name="Westermann M."/>
            <person name="Marz M."/>
            <person name="Spaller T."/>
            <person name="Winckler T."/>
            <person name="Schaap P."/>
            <person name="Glockner G."/>
        </authorList>
    </citation>
    <scope>NUCLEOTIDE SEQUENCE [LARGE SCALE GENOMIC DNA]</scope>
    <source>
        <strain evidence="2 3">Jena</strain>
    </source>
</reference>
<feature type="region of interest" description="Disordered" evidence="1">
    <location>
        <begin position="232"/>
        <end position="260"/>
    </location>
</feature>
<name>A0A2P6MNT3_9EUKA</name>
<evidence type="ECO:0000313" key="2">
    <source>
        <dbReference type="EMBL" id="PRP73335.1"/>
    </source>
</evidence>
<gene>
    <name evidence="2" type="ORF">PROFUN_16846</name>
</gene>
<feature type="non-terminal residue" evidence="2">
    <location>
        <position position="1"/>
    </location>
</feature>